<feature type="compositionally biased region" description="Low complexity" evidence="4">
    <location>
        <begin position="26"/>
        <end position="43"/>
    </location>
</feature>
<proteinExistence type="inferred from homology"/>
<dbReference type="Proteomes" id="UP001499863">
    <property type="component" value="Unassembled WGS sequence"/>
</dbReference>
<feature type="domain" description="Stealth protein CR1 conserved region 1" evidence="6">
    <location>
        <begin position="318"/>
        <end position="345"/>
    </location>
</feature>
<sequence length="657" mass="71623">MPIRPANLAAKMRPLTALARRTRPSAAAPGGTAAEAPEQVAPEARPEAREEHAEAAPEESGHEDATPQERRPSPYERLGGERSAREEELLGTLPGVVRHHEHLAEARRTLLPVDRRNGNLAEVSEALRAAGLPHGIVPDRHPRHRLAIRPGDRPAVLEALAAAFAGQAVYADLLEHGRTLTTILAEQLPGAVALLEPAEEPGLEAGTEAAQDGGADQDQDGGAPQEQAEPIWPADRVKGVRIYRPAVIDTLLYGPETGCDLEFWDSAAPSEGAIASIDETPFGWWVPSLEATATTTIGGRSYPLLDVFAASLPEQVDFPVDAVITWVDDADPTWQARRAAARARLAHTAAPIAEEDGVAESGLAGDADQRFRNRDELRYCLRALAANAPWIRRIHLVTDDQTPHWLDTAHPGLTVVPHRALFAGTDAGPVFNSHAIETRLHLVPDLAEHFLYLNDDVFLGRPLVPEDFFLGNGMPRYFPDDRIIPPGGTDSGDSVYVAAQKNTRRALAAVVGKTYPHTLKHSPHPLRRSVLAESAERFAAELHDTVRSPFRCAEDLAPVTLAIHYGHATARTVEGRLYDGYFVTDSTEDLGRLARLHEERWADYFCLADGTRDLLSPEEQERAVTDFLRTYFPVPSPFELREPAPAPQEADGAADRS</sequence>
<dbReference type="InterPro" id="IPR031358">
    <property type="entry name" value="Stealth_CR1"/>
</dbReference>
<evidence type="ECO:0000259" key="7">
    <source>
        <dbReference type="Pfam" id="PF17102"/>
    </source>
</evidence>
<feature type="region of interest" description="Disordered" evidence="4">
    <location>
        <begin position="1"/>
        <end position="82"/>
    </location>
</feature>
<evidence type="ECO:0000259" key="6">
    <source>
        <dbReference type="Pfam" id="PF17101"/>
    </source>
</evidence>
<feature type="domain" description="Stealth protein CR2 conserved region 2" evidence="5">
    <location>
        <begin position="370"/>
        <end position="474"/>
    </location>
</feature>
<feature type="compositionally biased region" description="Low complexity" evidence="4">
    <location>
        <begin position="204"/>
        <end position="228"/>
    </location>
</feature>
<gene>
    <name evidence="9" type="ORF">GCM10009639_65730</name>
</gene>
<feature type="compositionally biased region" description="Basic and acidic residues" evidence="4">
    <location>
        <begin position="44"/>
        <end position="82"/>
    </location>
</feature>
<feature type="domain" description="Stealth protein CR3 conserved region 3" evidence="7">
    <location>
        <begin position="520"/>
        <end position="565"/>
    </location>
</feature>
<evidence type="ECO:0000256" key="2">
    <source>
        <dbReference type="ARBA" id="ARBA00022679"/>
    </source>
</evidence>
<comment type="caution">
    <text evidence="9">The sequence shown here is derived from an EMBL/GenBank/DDBJ whole genome shotgun (WGS) entry which is preliminary data.</text>
</comment>
<dbReference type="InterPro" id="IPR031356">
    <property type="entry name" value="Stealth_CR4"/>
</dbReference>
<keyword evidence="3" id="KW-0270">Exopolysaccharide synthesis</keyword>
<dbReference type="PANTHER" id="PTHR24045">
    <property type="match status" value="1"/>
</dbReference>
<evidence type="ECO:0000259" key="8">
    <source>
        <dbReference type="Pfam" id="PF17103"/>
    </source>
</evidence>
<dbReference type="PANTHER" id="PTHR24045:SF0">
    <property type="entry name" value="N-ACETYLGLUCOSAMINE-1-PHOSPHOTRANSFERASE SUBUNITS ALPHA_BETA"/>
    <property type="match status" value="1"/>
</dbReference>
<evidence type="ECO:0000256" key="3">
    <source>
        <dbReference type="ARBA" id="ARBA00023169"/>
    </source>
</evidence>
<evidence type="ECO:0000256" key="1">
    <source>
        <dbReference type="ARBA" id="ARBA00007583"/>
    </source>
</evidence>
<evidence type="ECO:0000313" key="9">
    <source>
        <dbReference type="EMBL" id="GAA1413067.1"/>
    </source>
</evidence>
<reference evidence="9 10" key="1">
    <citation type="journal article" date="2019" name="Int. J. Syst. Evol. Microbiol.">
        <title>The Global Catalogue of Microorganisms (GCM) 10K type strain sequencing project: providing services to taxonomists for standard genome sequencing and annotation.</title>
        <authorList>
            <consortium name="The Broad Institute Genomics Platform"/>
            <consortium name="The Broad Institute Genome Sequencing Center for Infectious Disease"/>
            <person name="Wu L."/>
            <person name="Ma J."/>
        </authorList>
    </citation>
    <scope>NUCLEOTIDE SEQUENCE [LARGE SCALE GENOMIC DNA]</scope>
    <source>
        <strain evidence="9 10">JCM 12393</strain>
    </source>
</reference>
<comment type="similarity">
    <text evidence="1">Belongs to the stealth family.</text>
</comment>
<dbReference type="Pfam" id="PF17102">
    <property type="entry name" value="Stealth_CR3"/>
    <property type="match status" value="1"/>
</dbReference>
<feature type="region of interest" description="Disordered" evidence="4">
    <location>
        <begin position="638"/>
        <end position="657"/>
    </location>
</feature>
<keyword evidence="2" id="KW-0808">Transferase</keyword>
<dbReference type="Pfam" id="PF11380">
    <property type="entry name" value="Stealth_CR2"/>
    <property type="match status" value="1"/>
</dbReference>
<dbReference type="RefSeq" id="WP_344344424.1">
    <property type="nucleotide sequence ID" value="NZ_BAAAKJ010000448.1"/>
</dbReference>
<dbReference type="InterPro" id="IPR031357">
    <property type="entry name" value="Stealth_CR3"/>
</dbReference>
<dbReference type="InterPro" id="IPR047141">
    <property type="entry name" value="Stealth"/>
</dbReference>
<evidence type="ECO:0000313" key="10">
    <source>
        <dbReference type="Proteomes" id="UP001499863"/>
    </source>
</evidence>
<accession>A0ABN1YGU8</accession>
<organism evidence="9 10">
    <name type="scientific">Kitasatospora putterlickiae</name>
    <dbReference type="NCBI Taxonomy" id="221725"/>
    <lineage>
        <taxon>Bacteria</taxon>
        <taxon>Bacillati</taxon>
        <taxon>Actinomycetota</taxon>
        <taxon>Actinomycetes</taxon>
        <taxon>Kitasatosporales</taxon>
        <taxon>Streptomycetaceae</taxon>
        <taxon>Kitasatospora</taxon>
    </lineage>
</organism>
<keyword evidence="10" id="KW-1185">Reference proteome</keyword>
<feature type="region of interest" description="Disordered" evidence="4">
    <location>
        <begin position="204"/>
        <end position="231"/>
    </location>
</feature>
<dbReference type="Pfam" id="PF17101">
    <property type="entry name" value="Stealth_CR1"/>
    <property type="match status" value="1"/>
</dbReference>
<dbReference type="InterPro" id="IPR021520">
    <property type="entry name" value="Stealth_CR2"/>
</dbReference>
<protein>
    <recommendedName>
        <fullName evidence="11">Stealth-like protein</fullName>
    </recommendedName>
</protein>
<evidence type="ECO:0000256" key="4">
    <source>
        <dbReference type="SAM" id="MobiDB-lite"/>
    </source>
</evidence>
<dbReference type="Pfam" id="PF17103">
    <property type="entry name" value="Stealth_CR4"/>
    <property type="match status" value="1"/>
</dbReference>
<dbReference type="EMBL" id="BAAAKJ010000448">
    <property type="protein sequence ID" value="GAA1413067.1"/>
    <property type="molecule type" value="Genomic_DNA"/>
</dbReference>
<evidence type="ECO:0000259" key="5">
    <source>
        <dbReference type="Pfam" id="PF11380"/>
    </source>
</evidence>
<name>A0ABN1YGU8_9ACTN</name>
<evidence type="ECO:0008006" key="11">
    <source>
        <dbReference type="Google" id="ProtNLM"/>
    </source>
</evidence>
<feature type="domain" description="Stealth protein CR4 conserved region 4" evidence="8">
    <location>
        <begin position="595"/>
        <end position="643"/>
    </location>
</feature>